<keyword evidence="7" id="KW-1185">Reference proteome</keyword>
<reference evidence="6 7" key="1">
    <citation type="submission" date="2019-01" db="EMBL/GenBank/DDBJ databases">
        <authorList>
            <consortium name="Pathogen Informatics"/>
        </authorList>
    </citation>
    <scope>NUCLEOTIDE SEQUENCE [LARGE SCALE GENOMIC DNA]</scope>
    <source>
        <strain evidence="6 7">NCTC10184</strain>
    </source>
</reference>
<dbReference type="KEGG" id="mcob:NCTC10184_00226"/>
<dbReference type="AlphaFoldDB" id="A0A449B9Y4"/>
<keyword evidence="2 5" id="KW-0812">Transmembrane</keyword>
<dbReference type="Pfam" id="PF02361">
    <property type="entry name" value="CbiQ"/>
    <property type="match status" value="1"/>
</dbReference>
<evidence type="ECO:0000256" key="3">
    <source>
        <dbReference type="ARBA" id="ARBA00022989"/>
    </source>
</evidence>
<feature type="transmembrane region" description="Helical" evidence="5">
    <location>
        <begin position="21"/>
        <end position="54"/>
    </location>
</feature>
<dbReference type="PANTHER" id="PTHR33514:SF13">
    <property type="entry name" value="PROTEIN ABCI12, CHLOROPLASTIC"/>
    <property type="match status" value="1"/>
</dbReference>
<dbReference type="EMBL" id="LR215043">
    <property type="protein sequence ID" value="VEU78009.1"/>
    <property type="molecule type" value="Genomic_DNA"/>
</dbReference>
<feature type="transmembrane region" description="Helical" evidence="5">
    <location>
        <begin position="66"/>
        <end position="84"/>
    </location>
</feature>
<name>A0A449B9Y4_9BACT</name>
<gene>
    <name evidence="6" type="primary">ecfT</name>
    <name evidence="6" type="ORF">NCTC10184_00226</name>
</gene>
<dbReference type="Proteomes" id="UP000290876">
    <property type="component" value="Chromosome"/>
</dbReference>
<feature type="transmembrane region" description="Helical" evidence="5">
    <location>
        <begin position="254"/>
        <end position="276"/>
    </location>
</feature>
<evidence type="ECO:0000256" key="5">
    <source>
        <dbReference type="SAM" id="Phobius"/>
    </source>
</evidence>
<dbReference type="PANTHER" id="PTHR33514">
    <property type="entry name" value="PROTEIN ABCI12, CHLOROPLASTIC"/>
    <property type="match status" value="1"/>
</dbReference>
<evidence type="ECO:0000313" key="6">
    <source>
        <dbReference type="EMBL" id="VEU78009.1"/>
    </source>
</evidence>
<keyword evidence="4 5" id="KW-0472">Membrane</keyword>
<dbReference type="CDD" id="cd16914">
    <property type="entry name" value="EcfT"/>
    <property type="match status" value="1"/>
</dbReference>
<feature type="transmembrane region" description="Helical" evidence="5">
    <location>
        <begin position="163"/>
        <end position="186"/>
    </location>
</feature>
<evidence type="ECO:0000256" key="2">
    <source>
        <dbReference type="ARBA" id="ARBA00022692"/>
    </source>
</evidence>
<evidence type="ECO:0000313" key="7">
    <source>
        <dbReference type="Proteomes" id="UP000290876"/>
    </source>
</evidence>
<proteinExistence type="predicted"/>
<dbReference type="OrthoDB" id="8075495at2"/>
<evidence type="ECO:0000256" key="1">
    <source>
        <dbReference type="ARBA" id="ARBA00004141"/>
    </source>
</evidence>
<dbReference type="GO" id="GO:0005886">
    <property type="term" value="C:plasma membrane"/>
    <property type="evidence" value="ECO:0007669"/>
    <property type="project" value="UniProtKB-ARBA"/>
</dbReference>
<accession>A0A449B9Y4</accession>
<organism evidence="6 7">
    <name type="scientific">Mycoplasmopsis columbinasalis</name>
    <dbReference type="NCBI Taxonomy" id="114880"/>
    <lineage>
        <taxon>Bacteria</taxon>
        <taxon>Bacillati</taxon>
        <taxon>Mycoplasmatota</taxon>
        <taxon>Mycoplasmoidales</taxon>
        <taxon>Metamycoplasmataceae</taxon>
        <taxon>Mycoplasmopsis</taxon>
    </lineage>
</organism>
<protein>
    <submittedName>
        <fullName evidence="6">Energy-coupling factor transporter transmembrane protein EcfT</fullName>
    </submittedName>
</protein>
<feature type="transmembrane region" description="Helical" evidence="5">
    <location>
        <begin position="121"/>
        <end position="143"/>
    </location>
</feature>
<keyword evidence="3 5" id="KW-1133">Transmembrane helix</keyword>
<evidence type="ECO:0000256" key="4">
    <source>
        <dbReference type="ARBA" id="ARBA00023136"/>
    </source>
</evidence>
<dbReference type="InterPro" id="IPR003339">
    <property type="entry name" value="ABC/ECF_trnsptr_transmembrane"/>
</dbReference>
<comment type="subcellular location">
    <subcellularLocation>
        <location evidence="1">Membrane</location>
        <topology evidence="1">Multi-pass membrane protein</topology>
    </subcellularLocation>
</comment>
<sequence>MNTISRYMVINSFIHRLDSRLKLALNITIIVLVFVSNYFITTALLLVPLMIAYVITTKSWLGLLKLWKMPLFIGVILYFVNLYTMKISNNGVLLDLYAKNTGYVWYIIDKKGTYAFSYPQLIRTLALVVRIYTMILTTSIFVISTKPILLTKAIEDLLWPLKLLFINTHILATIISIALRFIPTLLEEAQRIMKTQASRGIDFKNGKINEKAKSFTTLVIPLFVTSFNKAEDLANAMETRGYDPYAKRTRYRKLIWHLPDYIILLGMIGLTVYIALSQNMDFLPEWYTITYSNF</sequence>